<gene>
    <name evidence="2" type="ORF">GCM10023171_33470</name>
</gene>
<dbReference type="Proteomes" id="UP001500731">
    <property type="component" value="Unassembled WGS sequence"/>
</dbReference>
<sequence length="100" mass="11009">MRSYAVRMSTISHREMRDNGAEVLRRVEAGETITVTNRGEPVADLSPIHRSVLDELRAAGQTRPATRDRGSLGEIVRAKLPDGVTTADIIADVRGHERGY</sequence>
<evidence type="ECO:0000313" key="2">
    <source>
        <dbReference type="EMBL" id="GAA4490745.1"/>
    </source>
</evidence>
<organism evidence="2 3">
    <name type="scientific">Microbacterium panaciterrae</name>
    <dbReference type="NCBI Taxonomy" id="985759"/>
    <lineage>
        <taxon>Bacteria</taxon>
        <taxon>Bacillati</taxon>
        <taxon>Actinomycetota</taxon>
        <taxon>Actinomycetes</taxon>
        <taxon>Micrococcales</taxon>
        <taxon>Microbacteriaceae</taxon>
        <taxon>Microbacterium</taxon>
    </lineage>
</organism>
<comment type="similarity">
    <text evidence="1">Belongs to the phD/YefM antitoxin family.</text>
</comment>
<dbReference type="NCBIfam" id="TIGR01552">
    <property type="entry name" value="phd_fam"/>
    <property type="match status" value="1"/>
</dbReference>
<comment type="caution">
    <text evidence="2">The sequence shown here is derived from an EMBL/GenBank/DDBJ whole genome shotgun (WGS) entry which is preliminary data.</text>
</comment>
<evidence type="ECO:0000256" key="1">
    <source>
        <dbReference type="ARBA" id="ARBA00009981"/>
    </source>
</evidence>
<keyword evidence="3" id="KW-1185">Reference proteome</keyword>
<reference evidence="3" key="1">
    <citation type="journal article" date="2019" name="Int. J. Syst. Evol. Microbiol.">
        <title>The Global Catalogue of Microorganisms (GCM) 10K type strain sequencing project: providing services to taxonomists for standard genome sequencing and annotation.</title>
        <authorList>
            <consortium name="The Broad Institute Genomics Platform"/>
            <consortium name="The Broad Institute Genome Sequencing Center for Infectious Disease"/>
            <person name="Wu L."/>
            <person name="Ma J."/>
        </authorList>
    </citation>
    <scope>NUCLEOTIDE SEQUENCE [LARGE SCALE GENOMIC DNA]</scope>
    <source>
        <strain evidence="3">JCM 17839</strain>
    </source>
</reference>
<evidence type="ECO:0000313" key="3">
    <source>
        <dbReference type="Proteomes" id="UP001500731"/>
    </source>
</evidence>
<dbReference type="EMBL" id="BAABGP010000024">
    <property type="protein sequence ID" value="GAA4490745.1"/>
    <property type="molecule type" value="Genomic_DNA"/>
</dbReference>
<dbReference type="PANTHER" id="PTHR35377:SF5">
    <property type="entry name" value="ANTITOXIN VAPB46"/>
    <property type="match status" value="1"/>
</dbReference>
<dbReference type="Gene3D" id="3.40.1620.10">
    <property type="entry name" value="YefM-like domain"/>
    <property type="match status" value="1"/>
</dbReference>
<accession>A0ABP8PQM8</accession>
<dbReference type="InterPro" id="IPR036165">
    <property type="entry name" value="YefM-like_sf"/>
</dbReference>
<proteinExistence type="inferred from homology"/>
<name>A0ABP8PQM8_9MICO</name>
<dbReference type="SUPFAM" id="SSF143120">
    <property type="entry name" value="YefM-like"/>
    <property type="match status" value="1"/>
</dbReference>
<dbReference type="InterPro" id="IPR051416">
    <property type="entry name" value="phD-YefM_TA_antitoxins"/>
</dbReference>
<dbReference type="PANTHER" id="PTHR35377">
    <property type="entry name" value="ANTITOXIN VAPB49-RELATED-RELATED"/>
    <property type="match status" value="1"/>
</dbReference>
<protein>
    <submittedName>
        <fullName evidence="2">Type II toxin-antitoxin system Phd/YefM family antitoxin</fullName>
    </submittedName>
</protein>